<dbReference type="CDD" id="cd00118">
    <property type="entry name" value="LysM"/>
    <property type="match status" value="1"/>
</dbReference>
<protein>
    <recommendedName>
        <fullName evidence="2">LysM domain-containing protein</fullName>
    </recommendedName>
</protein>
<dbReference type="Pfam" id="PF01476">
    <property type="entry name" value="LysM"/>
    <property type="match status" value="1"/>
</dbReference>
<organism evidence="3">
    <name type="scientific">marine sediment metagenome</name>
    <dbReference type="NCBI Taxonomy" id="412755"/>
    <lineage>
        <taxon>unclassified sequences</taxon>
        <taxon>metagenomes</taxon>
        <taxon>ecological metagenomes</taxon>
    </lineage>
</organism>
<proteinExistence type="predicted"/>
<feature type="domain" description="LysM" evidence="2">
    <location>
        <begin position="1"/>
        <end position="51"/>
    </location>
</feature>
<accession>A0A0F9PDJ5</accession>
<dbReference type="InterPro" id="IPR036779">
    <property type="entry name" value="LysM_dom_sf"/>
</dbReference>
<dbReference type="Gene3D" id="3.10.350.10">
    <property type="entry name" value="LysM domain"/>
    <property type="match status" value="1"/>
</dbReference>
<dbReference type="AlphaFoldDB" id="A0A0F9PDJ5"/>
<feature type="compositionally biased region" description="Low complexity" evidence="1">
    <location>
        <begin position="61"/>
        <end position="73"/>
    </location>
</feature>
<evidence type="ECO:0000313" key="3">
    <source>
        <dbReference type="EMBL" id="KKM91427.1"/>
    </source>
</evidence>
<evidence type="ECO:0000259" key="2">
    <source>
        <dbReference type="PROSITE" id="PS51782"/>
    </source>
</evidence>
<dbReference type="PROSITE" id="PS51782">
    <property type="entry name" value="LYSM"/>
    <property type="match status" value="1"/>
</dbReference>
<sequence length="277" mass="29584">MAYTVKSGDTLWVIAQRLLGSGSRWRELLGPSGLAANFDPRRLQIGTVIKTAAEAKKKPVAKAPAPAKAAAPKPAVPSPGPVPVDPGLAARQWEAALALQKQLAEEQAQLQRESQADVRRQSEAQLSANPADFVAYELYRRSLEEEGFTPERASRSNVDIQNLFNVALGLEGSSQLPEGMVEVPENVAGGIFGLGGDPSTSTLGKGQFGVNLPTTGSISRAELQSYSPTDLGILESFLRGGVKTEGGFQGINPEDFFTELEEGLIPTLTPTRTQYRL</sequence>
<dbReference type="EMBL" id="LAZR01006534">
    <property type="protein sequence ID" value="KKM91427.1"/>
    <property type="molecule type" value="Genomic_DNA"/>
</dbReference>
<feature type="region of interest" description="Disordered" evidence="1">
    <location>
        <begin position="56"/>
        <end position="79"/>
    </location>
</feature>
<reference evidence="3" key="1">
    <citation type="journal article" date="2015" name="Nature">
        <title>Complex archaea that bridge the gap between prokaryotes and eukaryotes.</title>
        <authorList>
            <person name="Spang A."/>
            <person name="Saw J.H."/>
            <person name="Jorgensen S.L."/>
            <person name="Zaremba-Niedzwiedzka K."/>
            <person name="Martijn J."/>
            <person name="Lind A.E."/>
            <person name="van Eijk R."/>
            <person name="Schleper C."/>
            <person name="Guy L."/>
            <person name="Ettema T.J."/>
        </authorList>
    </citation>
    <scope>NUCLEOTIDE SEQUENCE</scope>
</reference>
<name>A0A0F9PDJ5_9ZZZZ</name>
<comment type="caution">
    <text evidence="3">The sequence shown here is derived from an EMBL/GenBank/DDBJ whole genome shotgun (WGS) entry which is preliminary data.</text>
</comment>
<dbReference type="InterPro" id="IPR018392">
    <property type="entry name" value="LysM"/>
</dbReference>
<evidence type="ECO:0000256" key="1">
    <source>
        <dbReference type="SAM" id="MobiDB-lite"/>
    </source>
</evidence>
<gene>
    <name evidence="3" type="ORF">LCGC14_1228640</name>
</gene>